<organism evidence="8 9">
    <name type="scientific">Candidatus Auribacter fodinae</name>
    <dbReference type="NCBI Taxonomy" id="2093366"/>
    <lineage>
        <taxon>Bacteria</taxon>
        <taxon>Pseudomonadati</taxon>
        <taxon>Candidatus Auribacterota</taxon>
        <taxon>Candidatus Auribacteria</taxon>
        <taxon>Candidatus Auribacterales</taxon>
        <taxon>Candidatus Auribacteraceae</taxon>
        <taxon>Candidatus Auribacter</taxon>
    </lineage>
</organism>
<dbReference type="Gene3D" id="1.10.287.130">
    <property type="match status" value="1"/>
</dbReference>
<dbReference type="CDD" id="cd00082">
    <property type="entry name" value="HisKA"/>
    <property type="match status" value="1"/>
</dbReference>
<proteinExistence type="predicted"/>
<dbReference type="PANTHER" id="PTHR43711:SF1">
    <property type="entry name" value="HISTIDINE KINASE 1"/>
    <property type="match status" value="1"/>
</dbReference>
<name>A0A3A4R3F6_9BACT</name>
<keyword evidence="4" id="KW-0418">Kinase</keyword>
<dbReference type="InterPro" id="IPR036097">
    <property type="entry name" value="HisK_dim/P_sf"/>
</dbReference>
<dbReference type="EMBL" id="QZJZ01000054">
    <property type="protein sequence ID" value="RJP59183.1"/>
    <property type="molecule type" value="Genomic_DNA"/>
</dbReference>
<comment type="catalytic activity">
    <reaction evidence="1">
        <text>ATP + protein L-histidine = ADP + protein N-phospho-L-histidine.</text>
        <dbReference type="EC" id="2.7.13.3"/>
    </reaction>
</comment>
<dbReference type="GO" id="GO:0000155">
    <property type="term" value="F:phosphorelay sensor kinase activity"/>
    <property type="evidence" value="ECO:0007669"/>
    <property type="project" value="InterPro"/>
</dbReference>
<gene>
    <name evidence="8" type="ORF">C4541_06750</name>
</gene>
<protein>
    <recommendedName>
        <fullName evidence="2">histidine kinase</fullName>
        <ecNumber evidence="2">2.7.13.3</ecNumber>
    </recommendedName>
</protein>
<keyword evidence="6" id="KW-1133">Transmembrane helix</keyword>
<evidence type="ECO:0000259" key="7">
    <source>
        <dbReference type="SMART" id="SM00388"/>
    </source>
</evidence>
<dbReference type="SUPFAM" id="SSF47384">
    <property type="entry name" value="Homodimeric domain of signal transducing histidine kinase"/>
    <property type="match status" value="1"/>
</dbReference>
<evidence type="ECO:0000256" key="2">
    <source>
        <dbReference type="ARBA" id="ARBA00012438"/>
    </source>
</evidence>
<dbReference type="InterPro" id="IPR003661">
    <property type="entry name" value="HisK_dim/P_dom"/>
</dbReference>
<dbReference type="SMART" id="SM00388">
    <property type="entry name" value="HisKA"/>
    <property type="match status" value="1"/>
</dbReference>
<dbReference type="EC" id="2.7.13.3" evidence="2"/>
<evidence type="ECO:0000256" key="4">
    <source>
        <dbReference type="ARBA" id="ARBA00022777"/>
    </source>
</evidence>
<sequence>MSWIIILLASNIVCLALFVAILLIYKVQDHKYSSKLDRLQRFRDDQKKSLSALSHDLRTPLNAIMGYTTLLLNKVHGELSAKQVQDLERISLNSDKILQIIDEFYKVNFVQKQLHKDDLNEKGS</sequence>
<evidence type="ECO:0000256" key="1">
    <source>
        <dbReference type="ARBA" id="ARBA00000085"/>
    </source>
</evidence>
<keyword evidence="5" id="KW-0902">Two-component regulatory system</keyword>
<keyword evidence="3" id="KW-0808">Transferase</keyword>
<dbReference type="AlphaFoldDB" id="A0A3A4R3F6"/>
<evidence type="ECO:0000313" key="8">
    <source>
        <dbReference type="EMBL" id="RJP59183.1"/>
    </source>
</evidence>
<evidence type="ECO:0000256" key="6">
    <source>
        <dbReference type="SAM" id="Phobius"/>
    </source>
</evidence>
<evidence type="ECO:0000313" key="9">
    <source>
        <dbReference type="Proteomes" id="UP000266426"/>
    </source>
</evidence>
<dbReference type="Proteomes" id="UP000266426">
    <property type="component" value="Unassembled WGS sequence"/>
</dbReference>
<dbReference type="Pfam" id="PF00512">
    <property type="entry name" value="HisKA"/>
    <property type="match status" value="1"/>
</dbReference>
<feature type="domain" description="Signal transduction histidine kinase dimerisation/phosphoacceptor" evidence="7">
    <location>
        <begin position="45"/>
        <end position="113"/>
    </location>
</feature>
<accession>A0A3A4R3F6</accession>
<evidence type="ECO:0000256" key="3">
    <source>
        <dbReference type="ARBA" id="ARBA00022679"/>
    </source>
</evidence>
<keyword evidence="6" id="KW-0812">Transmembrane</keyword>
<dbReference type="InterPro" id="IPR050736">
    <property type="entry name" value="Sensor_HK_Regulatory"/>
</dbReference>
<keyword evidence="6" id="KW-0472">Membrane</keyword>
<comment type="caution">
    <text evidence="8">The sequence shown here is derived from an EMBL/GenBank/DDBJ whole genome shotgun (WGS) entry which is preliminary data.</text>
</comment>
<dbReference type="PANTHER" id="PTHR43711">
    <property type="entry name" value="TWO-COMPONENT HISTIDINE KINASE"/>
    <property type="match status" value="1"/>
</dbReference>
<reference evidence="8 9" key="1">
    <citation type="journal article" date="2017" name="ISME J.">
        <title>Energy and carbon metabolisms in a deep terrestrial subsurface fluid microbial community.</title>
        <authorList>
            <person name="Momper L."/>
            <person name="Jungbluth S.P."/>
            <person name="Lee M.D."/>
            <person name="Amend J.P."/>
        </authorList>
    </citation>
    <scope>NUCLEOTIDE SEQUENCE [LARGE SCALE GENOMIC DNA]</scope>
    <source>
        <strain evidence="8">SURF_26</strain>
    </source>
</reference>
<evidence type="ECO:0000256" key="5">
    <source>
        <dbReference type="ARBA" id="ARBA00023012"/>
    </source>
</evidence>
<feature type="transmembrane region" description="Helical" evidence="6">
    <location>
        <begin position="6"/>
        <end position="25"/>
    </location>
</feature>